<gene>
    <name evidence="2" type="ORF">BLNAU_3579</name>
</gene>
<feature type="compositionally biased region" description="Polar residues" evidence="1">
    <location>
        <begin position="45"/>
        <end position="63"/>
    </location>
</feature>
<dbReference type="InterPro" id="IPR011989">
    <property type="entry name" value="ARM-like"/>
</dbReference>
<sequence>MHTESQPGVNIPSRTNLRFHHFTNDTEQEVMRKAPNAIRLRSTRRTTVSKDVSKTNPSQSSHNIQHINIPIPQLLQNLREPDANTVTTALNTILALAADAKFCEDFVSSNGIDSLLPFLGASPTENFLITIYQIFTYLDTAVSGCDMQILHSGFLPTIYNHSQSASLRLTEHVYRLFSNIVLNGSASIDTLLDPMLGGEFHCLTNCILNTLGLVYANRVTVSNINTGAEEIAFNQNTPLLLLVLKCHREVLRLTMNSLERLTHSSVSNRATFCAANVTPASPDSHRSPVLVLLDIIQPLATSVMETRNELQLIHNFRLRRDVFHRRLKELTLAPTQERTLIEECQEQMAVLTDCLVTLCRIFVALSQDSDITKLLVTTDTISELLTLVMVLVDIFTGKSAKTVEIQFRQILSHLQVPPIPEHVHRYVNLLADGDDFSEVSLEEEQEVCRIFDSLFLKTDPSSAIIRLLEKSVRGITRDVVAIFSNIACESVQMTEKVIKAKPSPWSGIANDFRFIPEDKFSILVWLTDITTMRWSIVDYEVLYLLRTMAQHQSGAEEILDQNTFCEIVHSLSVTQWKLSDNKDKLCQIILLALSLVRYGQFETLSDIRQTGRAIGRQSRGNRFLVQLHQSGMKDIIEGCIDLPELSDLATETLREIENNCTRLSCFIRSDDILMMHRSHNRERTQKHQQKMVFVKNAYFSIIKDTTEIESLISVCSNLAEKTKAGGLIKAVFESMPDLSTIEDEPTIAPNFKKEDSIERMRAQFQSSVFVHIFLRNVLSVFMNHLCSNEQNNQSKSTSLPPLSSIQPFQPPAELLDSLSTQGREPTLLPSIAPIKPKDFPSNLIGGDARYTQQQSWASLITFDQSAQSQPHDHIDEQDQSSELTDSALFPSPHQFMHGRSESPLISSDMFFTDPFSEIGEKRFKLESSLEDDAILDSESPLLSSDELFPDPPPISSRGQAPGEQTYAFPSPEKAKEDYSYYGSIDQPALQPLASTFLPSPSTRKLHIVPQSALERDQQERSEKTYPFMPPTILSPFDQSNPPFESPTVSPIPFLGHDDQTPLFGSAVLNRAISPTNAIVSSQPAANHNTPTRRAVIDLDWFEKPFLPDSDNPLFTGLYDENPVDEAFRNARRREQKGT</sequence>
<proteinExistence type="predicted"/>
<dbReference type="Proteomes" id="UP001281761">
    <property type="component" value="Unassembled WGS sequence"/>
</dbReference>
<feature type="region of interest" description="Disordered" evidence="1">
    <location>
        <begin position="43"/>
        <end position="63"/>
    </location>
</feature>
<dbReference type="Gene3D" id="1.25.10.10">
    <property type="entry name" value="Leucine-rich Repeat Variant"/>
    <property type="match status" value="1"/>
</dbReference>
<accession>A0ABQ9YCF7</accession>
<dbReference type="EMBL" id="JARBJD010000016">
    <property type="protein sequence ID" value="KAK2961458.1"/>
    <property type="molecule type" value="Genomic_DNA"/>
</dbReference>
<evidence type="ECO:0000313" key="2">
    <source>
        <dbReference type="EMBL" id="KAK2961458.1"/>
    </source>
</evidence>
<protein>
    <submittedName>
        <fullName evidence="2">Uncharacterized protein</fullName>
    </submittedName>
</protein>
<feature type="region of interest" description="Disordered" evidence="1">
    <location>
        <begin position="941"/>
        <end position="969"/>
    </location>
</feature>
<dbReference type="InterPro" id="IPR016024">
    <property type="entry name" value="ARM-type_fold"/>
</dbReference>
<name>A0ABQ9YCF7_9EUKA</name>
<keyword evidence="3" id="KW-1185">Reference proteome</keyword>
<feature type="region of interest" description="Disordered" evidence="1">
    <location>
        <begin position="864"/>
        <end position="887"/>
    </location>
</feature>
<evidence type="ECO:0000256" key="1">
    <source>
        <dbReference type="SAM" id="MobiDB-lite"/>
    </source>
</evidence>
<comment type="caution">
    <text evidence="2">The sequence shown here is derived from an EMBL/GenBank/DDBJ whole genome shotgun (WGS) entry which is preliminary data.</text>
</comment>
<evidence type="ECO:0000313" key="3">
    <source>
        <dbReference type="Proteomes" id="UP001281761"/>
    </source>
</evidence>
<reference evidence="2 3" key="1">
    <citation type="journal article" date="2022" name="bioRxiv">
        <title>Genomics of Preaxostyla Flagellates Illuminates Evolutionary Transitions and the Path Towards Mitochondrial Loss.</title>
        <authorList>
            <person name="Novak L.V.F."/>
            <person name="Treitli S.C."/>
            <person name="Pyrih J."/>
            <person name="Halakuc P."/>
            <person name="Pipaliya S.V."/>
            <person name="Vacek V."/>
            <person name="Brzon O."/>
            <person name="Soukal P."/>
            <person name="Eme L."/>
            <person name="Dacks J.B."/>
            <person name="Karnkowska A."/>
            <person name="Elias M."/>
            <person name="Hampl V."/>
        </authorList>
    </citation>
    <scope>NUCLEOTIDE SEQUENCE [LARGE SCALE GENOMIC DNA]</scope>
    <source>
        <strain evidence="2">NAU3</strain>
        <tissue evidence="2">Gut</tissue>
    </source>
</reference>
<organism evidence="2 3">
    <name type="scientific">Blattamonas nauphoetae</name>
    <dbReference type="NCBI Taxonomy" id="2049346"/>
    <lineage>
        <taxon>Eukaryota</taxon>
        <taxon>Metamonada</taxon>
        <taxon>Preaxostyla</taxon>
        <taxon>Oxymonadida</taxon>
        <taxon>Blattamonas</taxon>
    </lineage>
</organism>
<dbReference type="SUPFAM" id="SSF48371">
    <property type="entry name" value="ARM repeat"/>
    <property type="match status" value="1"/>
</dbReference>